<gene>
    <name evidence="2" type="ORF">OM076_40665</name>
</gene>
<comment type="caution">
    <text evidence="2">The sequence shown here is derived from an EMBL/GenBank/DDBJ whole genome shotgun (WGS) entry which is preliminary data.</text>
</comment>
<evidence type="ECO:0000313" key="2">
    <source>
        <dbReference type="EMBL" id="MDA0166645.1"/>
    </source>
</evidence>
<keyword evidence="1" id="KW-0812">Transmembrane</keyword>
<evidence type="ECO:0000256" key="1">
    <source>
        <dbReference type="SAM" id="Phobius"/>
    </source>
</evidence>
<keyword evidence="3" id="KW-1185">Reference proteome</keyword>
<proteinExistence type="predicted"/>
<evidence type="ECO:0000313" key="3">
    <source>
        <dbReference type="Proteomes" id="UP001149140"/>
    </source>
</evidence>
<keyword evidence="1" id="KW-0472">Membrane</keyword>
<organism evidence="2 3">
    <name type="scientific">Solirubrobacter ginsenosidimutans</name>
    <dbReference type="NCBI Taxonomy" id="490573"/>
    <lineage>
        <taxon>Bacteria</taxon>
        <taxon>Bacillati</taxon>
        <taxon>Actinomycetota</taxon>
        <taxon>Thermoleophilia</taxon>
        <taxon>Solirubrobacterales</taxon>
        <taxon>Solirubrobacteraceae</taxon>
        <taxon>Solirubrobacter</taxon>
    </lineage>
</organism>
<dbReference type="AlphaFoldDB" id="A0A9X3N1H6"/>
<dbReference type="Proteomes" id="UP001149140">
    <property type="component" value="Unassembled WGS sequence"/>
</dbReference>
<reference evidence="2" key="1">
    <citation type="submission" date="2022-10" db="EMBL/GenBank/DDBJ databases">
        <title>The WGS of Solirubrobacter ginsenosidimutans DSM 21036.</title>
        <authorList>
            <person name="Jiang Z."/>
        </authorList>
    </citation>
    <scope>NUCLEOTIDE SEQUENCE</scope>
    <source>
        <strain evidence="2">DSM 21036</strain>
    </source>
</reference>
<dbReference type="EMBL" id="JAPDOD010000071">
    <property type="protein sequence ID" value="MDA0166645.1"/>
    <property type="molecule type" value="Genomic_DNA"/>
</dbReference>
<sequence length="230" mass="24688">MDGTAGNQRRASVIEIVGVWLHIWTAPRDVEVPPIPWRKLALWTAVGAVVLGIVLAIMIPRINQGIAERNAKAAAEQAHAQKVNRERVIKLQQPRTGEFAALKPAAGASALEVDSARQQLVTSVESAITADAQKRAATGEISKVQGPTTCTHSAGTPTTGPVGIFDCYTIVRHVPKVQTNVAGSIGYPFRAVLNYSTFTYAFCRTEQFPGEQLIPDPRTVVQLPAACRAS</sequence>
<name>A0A9X3N1H6_9ACTN</name>
<dbReference type="RefSeq" id="WP_270045903.1">
    <property type="nucleotide sequence ID" value="NZ_JAPDOD010000071.1"/>
</dbReference>
<keyword evidence="1" id="KW-1133">Transmembrane helix</keyword>
<feature type="transmembrane region" description="Helical" evidence="1">
    <location>
        <begin position="40"/>
        <end position="59"/>
    </location>
</feature>
<accession>A0A9X3N1H6</accession>
<protein>
    <submittedName>
        <fullName evidence="2">Uncharacterized protein</fullName>
    </submittedName>
</protein>